<gene>
    <name evidence="2" type="ORF">N018_06425</name>
</gene>
<sequence>MKTIRIGSGAGYSGDRIEPAIELAEYGYLDYLVFECLAERTIALAQQSRLMDPDAGYDPLLSERMRRVLPFAGKGADGTRRRLRIITNMGAANPLAAAGEIRRIAAGLGLTGLKVAALTGDDVLASLMKGPDQTLDNGKSLRSLGDRLISANAYLGAEGIVQALHADADVIVTGRVADPSLFLAPQIFEFGWAEDDWAVLGRGTLVGHLLECAGQVSGGYFADPGVKDVPDLDRLGFPLAEIDEAGNAIISKVAGSGGRIDTATCTEQMLYEVHDPAAYLTPDVSADFSHATFESIAKDQVRIQGADGHARPETLKVSVGFLDGWIGEGQMSYGGPGAVARGQLAQEIVLKRLKLTGVKCDEIRTELIGMNALHGSELGKRVEGEPWEVRLRVAARCVDRNDAVRVGNEVETLYTNGPYGGGGASKSVRQVVAVASLFLPRDEIALQVHMEDLA</sequence>
<reference evidence="2 3" key="1">
    <citation type="submission" date="2013-12" db="EMBL/GenBank/DDBJ databases">
        <title>Interactions Between Genome Architecture and Virulence Genes in Pseudomonas syringae, strain CC1557 as a model.</title>
        <authorList>
            <person name="Baltrus D."/>
            <person name="Hockett K."/>
            <person name="Karlsrud E."/>
            <person name="Dougherty K."/>
            <person name="Nishimura M."/>
        </authorList>
    </citation>
    <scope>NUCLEOTIDE SEQUENCE [LARGE SCALE GENOMIC DNA]</scope>
    <source>
        <strain evidence="2 3">CC1557</strain>
    </source>
</reference>
<evidence type="ECO:0000313" key="3">
    <source>
        <dbReference type="Proteomes" id="UP000019089"/>
    </source>
</evidence>
<feature type="domain" description="Acyclic terpene utilisation N-terminal" evidence="1">
    <location>
        <begin position="4"/>
        <end position="450"/>
    </location>
</feature>
<dbReference type="EMBL" id="CP007014">
    <property type="protein sequence ID" value="AHG39899.1"/>
    <property type="molecule type" value="Genomic_DNA"/>
</dbReference>
<dbReference type="Proteomes" id="UP000019089">
    <property type="component" value="Chromosome"/>
</dbReference>
<dbReference type="PANTHER" id="PTHR47472:SF1">
    <property type="entry name" value="DUF1446-DOMAIN-CONTAINING PROTEIN"/>
    <property type="match status" value="1"/>
</dbReference>
<dbReference type="PANTHER" id="PTHR47472">
    <property type="entry name" value="PROPIONYL-COA CARBOXYLASE"/>
    <property type="match status" value="1"/>
</dbReference>
<name>W0MMW7_PSESX</name>
<evidence type="ECO:0000313" key="2">
    <source>
        <dbReference type="EMBL" id="AHG39899.1"/>
    </source>
</evidence>
<organism evidence="2 3">
    <name type="scientific">Pseudomonas syringae CC1557</name>
    <dbReference type="NCBI Taxonomy" id="1357279"/>
    <lineage>
        <taxon>Bacteria</taxon>
        <taxon>Pseudomonadati</taxon>
        <taxon>Pseudomonadota</taxon>
        <taxon>Gammaproteobacteria</taxon>
        <taxon>Pseudomonadales</taxon>
        <taxon>Pseudomonadaceae</taxon>
        <taxon>Pseudomonas</taxon>
        <taxon>Pseudomonas syringae</taxon>
    </lineage>
</organism>
<dbReference type="HOGENOM" id="CLU_012617_1_1_6"/>
<dbReference type="eggNOG" id="COG3185">
    <property type="taxonomic scope" value="Bacteria"/>
</dbReference>
<dbReference type="AlphaFoldDB" id="W0MMW7"/>
<proteinExistence type="predicted"/>
<dbReference type="KEGG" id="psyr:N018_06425"/>
<dbReference type="Pfam" id="PF07287">
    <property type="entry name" value="AtuA"/>
    <property type="match status" value="1"/>
</dbReference>
<evidence type="ECO:0000259" key="1">
    <source>
        <dbReference type="Pfam" id="PF07287"/>
    </source>
</evidence>
<dbReference type="InterPro" id="IPR010839">
    <property type="entry name" value="AtuA_N"/>
</dbReference>
<dbReference type="RefSeq" id="WP_025389118.1">
    <property type="nucleotide sequence ID" value="NZ_CP007014.1"/>
</dbReference>
<protein>
    <submittedName>
        <fullName evidence="2">ABC transporter substrate-binding protein</fullName>
    </submittedName>
</protein>
<accession>W0MMW7</accession>
<dbReference type="STRING" id="1357279.N018_06425"/>